<keyword evidence="2" id="KW-0472">Membrane</keyword>
<accession>A0A382C4T7</accession>
<feature type="compositionally biased region" description="Basic and acidic residues" evidence="1">
    <location>
        <begin position="24"/>
        <end position="38"/>
    </location>
</feature>
<protein>
    <submittedName>
        <fullName evidence="3">Uncharacterized protein</fullName>
    </submittedName>
</protein>
<evidence type="ECO:0000313" key="3">
    <source>
        <dbReference type="EMBL" id="SVB20894.1"/>
    </source>
</evidence>
<feature type="region of interest" description="Disordered" evidence="1">
    <location>
        <begin position="17"/>
        <end position="50"/>
    </location>
</feature>
<name>A0A382C4T7_9ZZZZ</name>
<proteinExistence type="predicted"/>
<evidence type="ECO:0000256" key="2">
    <source>
        <dbReference type="SAM" id="Phobius"/>
    </source>
</evidence>
<feature type="non-terminal residue" evidence="3">
    <location>
        <position position="224"/>
    </location>
</feature>
<keyword evidence="2" id="KW-0812">Transmembrane</keyword>
<dbReference type="EMBL" id="UINC01032741">
    <property type="protein sequence ID" value="SVB20894.1"/>
    <property type="molecule type" value="Genomic_DNA"/>
</dbReference>
<sequence length="224" mass="24992">MIFNLFGKGFSDFRQSRRTARASKNAERRMMRDANRDSGKKRHAEPPLNKPKTEIEFPYIEGSGDMVVSKGIVLIFVSLLLPYQMWNLGVPSESPSLFSGLSMIFDLPGNIDYILWTIEEGGLVQYVIGLELMAPTVFLITAILAVKYRGSEKLASYRKSEGDNLAVVRIVGKFHLFYFAASIIAMLIYYRNDILLGATQLLPIDDGDPIGNWGLGFWLGGLSG</sequence>
<organism evidence="3">
    <name type="scientific">marine metagenome</name>
    <dbReference type="NCBI Taxonomy" id="408172"/>
    <lineage>
        <taxon>unclassified sequences</taxon>
        <taxon>metagenomes</taxon>
        <taxon>ecological metagenomes</taxon>
    </lineage>
</organism>
<feature type="transmembrane region" description="Helical" evidence="2">
    <location>
        <begin position="167"/>
        <end position="190"/>
    </location>
</feature>
<feature type="transmembrane region" description="Helical" evidence="2">
    <location>
        <begin position="123"/>
        <end position="146"/>
    </location>
</feature>
<keyword evidence="2" id="KW-1133">Transmembrane helix</keyword>
<evidence type="ECO:0000256" key="1">
    <source>
        <dbReference type="SAM" id="MobiDB-lite"/>
    </source>
</evidence>
<reference evidence="3" key="1">
    <citation type="submission" date="2018-05" db="EMBL/GenBank/DDBJ databases">
        <authorList>
            <person name="Lanie J.A."/>
            <person name="Ng W.-L."/>
            <person name="Kazmierczak K.M."/>
            <person name="Andrzejewski T.M."/>
            <person name="Davidsen T.M."/>
            <person name="Wayne K.J."/>
            <person name="Tettelin H."/>
            <person name="Glass J.I."/>
            <person name="Rusch D."/>
            <person name="Podicherti R."/>
            <person name="Tsui H.-C.T."/>
            <person name="Winkler M.E."/>
        </authorList>
    </citation>
    <scope>NUCLEOTIDE SEQUENCE</scope>
</reference>
<dbReference type="AlphaFoldDB" id="A0A382C4T7"/>
<gene>
    <name evidence="3" type="ORF">METZ01_LOCUS173748</name>
</gene>